<sequence length="90" mass="11134">MLLEKQEREKQLKKKKQQLWDEERNEKHWKEERKKCCRILSKNDGREKSRPCRISCRKKRKSTSYKKKRSTPYKKDEIVGIHSYNSPAYY</sequence>
<accession>A0A4Y2KR87</accession>
<dbReference type="AlphaFoldDB" id="A0A4Y2KR87"/>
<organism evidence="2 3">
    <name type="scientific">Araneus ventricosus</name>
    <name type="common">Orbweaver spider</name>
    <name type="synonym">Epeira ventricosa</name>
    <dbReference type="NCBI Taxonomy" id="182803"/>
    <lineage>
        <taxon>Eukaryota</taxon>
        <taxon>Metazoa</taxon>
        <taxon>Ecdysozoa</taxon>
        <taxon>Arthropoda</taxon>
        <taxon>Chelicerata</taxon>
        <taxon>Arachnida</taxon>
        <taxon>Araneae</taxon>
        <taxon>Araneomorphae</taxon>
        <taxon>Entelegynae</taxon>
        <taxon>Araneoidea</taxon>
        <taxon>Araneidae</taxon>
        <taxon>Araneus</taxon>
    </lineage>
</organism>
<feature type="compositionally biased region" description="Basic and acidic residues" evidence="1">
    <location>
        <begin position="18"/>
        <end position="27"/>
    </location>
</feature>
<reference evidence="2 3" key="1">
    <citation type="journal article" date="2019" name="Sci. Rep.">
        <title>Orb-weaving spider Araneus ventricosus genome elucidates the spidroin gene catalogue.</title>
        <authorList>
            <person name="Kono N."/>
            <person name="Nakamura H."/>
            <person name="Ohtoshi R."/>
            <person name="Moran D.A.P."/>
            <person name="Shinohara A."/>
            <person name="Yoshida Y."/>
            <person name="Fujiwara M."/>
            <person name="Mori M."/>
            <person name="Tomita M."/>
            <person name="Arakawa K."/>
        </authorList>
    </citation>
    <scope>NUCLEOTIDE SEQUENCE [LARGE SCALE GENOMIC DNA]</scope>
</reference>
<protein>
    <submittedName>
        <fullName evidence="2">Uncharacterized protein</fullName>
    </submittedName>
</protein>
<dbReference type="EMBL" id="BGPR01004920">
    <property type="protein sequence ID" value="GBN04855.1"/>
    <property type="molecule type" value="Genomic_DNA"/>
</dbReference>
<evidence type="ECO:0000256" key="1">
    <source>
        <dbReference type="SAM" id="MobiDB-lite"/>
    </source>
</evidence>
<keyword evidence="3" id="KW-1185">Reference proteome</keyword>
<dbReference type="Proteomes" id="UP000499080">
    <property type="component" value="Unassembled WGS sequence"/>
</dbReference>
<proteinExistence type="predicted"/>
<feature type="region of interest" description="Disordered" evidence="1">
    <location>
        <begin position="1"/>
        <end position="27"/>
    </location>
</feature>
<evidence type="ECO:0000313" key="3">
    <source>
        <dbReference type="Proteomes" id="UP000499080"/>
    </source>
</evidence>
<comment type="caution">
    <text evidence="2">The sequence shown here is derived from an EMBL/GenBank/DDBJ whole genome shotgun (WGS) entry which is preliminary data.</text>
</comment>
<feature type="compositionally biased region" description="Basic and acidic residues" evidence="1">
    <location>
        <begin position="1"/>
        <end position="10"/>
    </location>
</feature>
<evidence type="ECO:0000313" key="2">
    <source>
        <dbReference type="EMBL" id="GBN04855.1"/>
    </source>
</evidence>
<name>A0A4Y2KR87_ARAVE</name>
<gene>
    <name evidence="2" type="ORF">AVEN_124471_1</name>
</gene>